<dbReference type="EMBL" id="CAXLJM020000072">
    <property type="protein sequence ID" value="CAL8127631.1"/>
    <property type="molecule type" value="Genomic_DNA"/>
</dbReference>
<feature type="chain" id="PRO_5047246047" evidence="2">
    <location>
        <begin position="22"/>
        <end position="677"/>
    </location>
</feature>
<accession>A0ABP1RGJ4</accession>
<reference evidence="3 4" key="1">
    <citation type="submission" date="2024-08" db="EMBL/GenBank/DDBJ databases">
        <authorList>
            <person name="Cucini C."/>
            <person name="Frati F."/>
        </authorList>
    </citation>
    <scope>NUCLEOTIDE SEQUENCE [LARGE SCALE GENOMIC DNA]</scope>
</reference>
<evidence type="ECO:0000256" key="2">
    <source>
        <dbReference type="SAM" id="SignalP"/>
    </source>
</evidence>
<sequence length="677" mass="78692">MTHQRNLVLILFSLLFNPTSGKRLYNKLPTLLGPVSDCTFQQFRLQYENDNVLSSIRKAITDIPDIVTAIQTHSIFNKTVDSTSFFEHHVVIHRPQKFSHTCSIFAVQLIDAYADSINFLNTLSRHAVEIGFKWPSNIPLLILLVRKINSSQVYPKIEQYLRKSLGYRMVWISTKRNHIEIPCFASNRIKLVVKTSATKLEGVLDSWERLHQKFNWRGPKIIDHNIDTCENFHRIKVGIEFDENLVSSCTIKMILDYVKCVSPSCVSQFIGMISYGASIYTVRIGKQSMNAGFLSYGYKYSLLYHKNELESKADLSFLYHSFKLVEWVFVVLVVCLLIFVLRKTGVSTSTSWVLATIIDQGDIDRKHVNFKNYHLIIIWLLCTDLIRNMYTARMYDFLTAAPSPKSMPTSFRDLFHGNDSEIKELLADRSIINMLYDVERYRLQTNFHQGEEIENAIREKSIVPYKNYDPIIFVRNVSKVVETACAKFVVSHVWFCECPLAYDTETFGSKLKKFAIIYRTRAEAGDTQTNFYLRLLLPVFGNRQIYENNEQEQLVNFKLWFFKDKSWFFERFSKLFERLHESGIEKRLREYYDSFNLASKMRNVNNLGKFNKRISFITLAFERKTLLNSAGLQLQTSVTGTDFETVKAPLMLFLLICLVSALAFLLEVSICQQKNTM</sequence>
<keyword evidence="1" id="KW-0472">Membrane</keyword>
<feature type="transmembrane region" description="Helical" evidence="1">
    <location>
        <begin position="324"/>
        <end position="341"/>
    </location>
</feature>
<evidence type="ECO:0000256" key="1">
    <source>
        <dbReference type="SAM" id="Phobius"/>
    </source>
</evidence>
<evidence type="ECO:0000313" key="4">
    <source>
        <dbReference type="Proteomes" id="UP001642540"/>
    </source>
</evidence>
<feature type="signal peptide" evidence="2">
    <location>
        <begin position="1"/>
        <end position="21"/>
    </location>
</feature>
<organism evidence="3 4">
    <name type="scientific">Orchesella dallaii</name>
    <dbReference type="NCBI Taxonomy" id="48710"/>
    <lineage>
        <taxon>Eukaryota</taxon>
        <taxon>Metazoa</taxon>
        <taxon>Ecdysozoa</taxon>
        <taxon>Arthropoda</taxon>
        <taxon>Hexapoda</taxon>
        <taxon>Collembola</taxon>
        <taxon>Entomobryomorpha</taxon>
        <taxon>Entomobryoidea</taxon>
        <taxon>Orchesellidae</taxon>
        <taxon>Orchesellinae</taxon>
        <taxon>Orchesella</taxon>
    </lineage>
</organism>
<dbReference type="Proteomes" id="UP001642540">
    <property type="component" value="Unassembled WGS sequence"/>
</dbReference>
<keyword evidence="1" id="KW-0812">Transmembrane</keyword>
<name>A0ABP1RGJ4_9HEXA</name>
<keyword evidence="2" id="KW-0732">Signal</keyword>
<keyword evidence="1" id="KW-1133">Transmembrane helix</keyword>
<evidence type="ECO:0000313" key="3">
    <source>
        <dbReference type="EMBL" id="CAL8127631.1"/>
    </source>
</evidence>
<feature type="transmembrane region" description="Helical" evidence="1">
    <location>
        <begin position="650"/>
        <end position="671"/>
    </location>
</feature>
<comment type="caution">
    <text evidence="3">The sequence shown here is derived from an EMBL/GenBank/DDBJ whole genome shotgun (WGS) entry which is preliminary data.</text>
</comment>
<gene>
    <name evidence="3" type="ORF">ODALV1_LOCUS21919</name>
</gene>
<protein>
    <submittedName>
        <fullName evidence="3">Uncharacterized protein</fullName>
    </submittedName>
</protein>
<proteinExistence type="predicted"/>
<feature type="transmembrane region" description="Helical" evidence="1">
    <location>
        <begin position="373"/>
        <end position="390"/>
    </location>
</feature>
<keyword evidence="4" id="KW-1185">Reference proteome</keyword>